<evidence type="ECO:0000256" key="1">
    <source>
        <dbReference type="SAM" id="Coils"/>
    </source>
</evidence>
<gene>
    <name evidence="2" type="ORF">TCZZUYSU_CDS0011</name>
</gene>
<reference evidence="2" key="1">
    <citation type="submission" date="2024-05" db="EMBL/GenBank/DDBJ databases">
        <authorList>
            <person name="Mugo M.M."/>
            <person name="Musyoki A.M."/>
            <person name="Makumi A.M."/>
            <person name="Mutai I."/>
            <person name="Drechsel O."/>
            <person name="Kering K.K."/>
            <person name="Muturi P."/>
            <person name="Mbae C.K."/>
            <person name="Kariuki S.M."/>
        </authorList>
    </citation>
    <scope>NUCLEOTIDE SEQUENCE</scope>
</reference>
<evidence type="ECO:0000313" key="2">
    <source>
        <dbReference type="EMBL" id="XCH40782.1"/>
    </source>
</evidence>
<dbReference type="EMBL" id="PP856724">
    <property type="protein sequence ID" value="XCH40782.1"/>
    <property type="molecule type" value="Genomic_DNA"/>
</dbReference>
<name>A0AAU8GGZ3_9CAUD</name>
<accession>A0AAU8GGZ3</accession>
<proteinExistence type="predicted"/>
<keyword evidence="1" id="KW-0175">Coiled coil</keyword>
<organism evidence="2">
    <name type="scientific">Salmonella phage vB_SEnST11_KE25</name>
    <dbReference type="NCBI Taxonomy" id="3161176"/>
    <lineage>
        <taxon>Viruses</taxon>
        <taxon>Duplodnaviria</taxon>
        <taxon>Heunggongvirae</taxon>
        <taxon>Uroviricota</taxon>
        <taxon>Caudoviricetes</taxon>
        <taxon>Rosemountvirus</taxon>
    </lineage>
</organism>
<protein>
    <submittedName>
        <fullName evidence="2">Uncharacterized protein</fullName>
    </submittedName>
</protein>
<sequence length="230" mass="25805">MTNKVVVQKVVGEISIRCEASSDRRDVSMQDLLNIANMGAGNEDTVTGREGVNLTVTMSGPDAPAAPLFTPVEEPRPRGISYGQITKAEEVRKQEEAERRHIEVREDRVSLFRANVRRSVMGYEMTAEGFSKALEAAICNAANHFRSLLDEMNRNMAKLNAEKANLHKQVNDAVSAMQKQAEDFNKQADQHAQTVDKIVSTRREVEKELEQANRTIKRMKDYAVRLNSVC</sequence>
<feature type="coiled-coil region" evidence="1">
    <location>
        <begin position="142"/>
        <end position="222"/>
    </location>
</feature>